<keyword evidence="2" id="KW-1185">Reference proteome</keyword>
<name>A0A1J7CGB5_FLAJO</name>
<dbReference type="RefSeq" id="WP_071637794.1">
    <property type="nucleotide sequence ID" value="NZ_MLFK01000009.1"/>
</dbReference>
<evidence type="ECO:0000313" key="2">
    <source>
        <dbReference type="Proteomes" id="UP000182826"/>
    </source>
</evidence>
<dbReference type="AlphaFoldDB" id="A0A1J7CGB5"/>
<dbReference type="OrthoDB" id="1363391at2"/>
<protein>
    <submittedName>
        <fullName evidence="1">Uncharacterized protein</fullName>
    </submittedName>
</protein>
<comment type="caution">
    <text evidence="1">The sequence shown here is derived from an EMBL/GenBank/DDBJ whole genome shotgun (WGS) entry which is preliminary data.</text>
</comment>
<organism evidence="1 2">
    <name type="scientific">Flavobacterium johnsoniae</name>
    <name type="common">Cytophaga johnsonae</name>
    <dbReference type="NCBI Taxonomy" id="986"/>
    <lineage>
        <taxon>Bacteria</taxon>
        <taxon>Pseudomonadati</taxon>
        <taxon>Bacteroidota</taxon>
        <taxon>Flavobacteriia</taxon>
        <taxon>Flavobacteriales</taxon>
        <taxon>Flavobacteriaceae</taxon>
        <taxon>Flavobacterium</taxon>
    </lineage>
</organism>
<proteinExistence type="predicted"/>
<dbReference type="Proteomes" id="UP000182826">
    <property type="component" value="Unassembled WGS sequence"/>
</dbReference>
<reference evidence="1 2" key="1">
    <citation type="submission" date="2016-10" db="EMBL/GenBank/DDBJ databases">
        <title>Draft Genome Sequence of Rhizobacteria Flavobacterium johnsoniae CI04.</title>
        <authorList>
            <person name="Bravo J.I."/>
            <person name="Lozano G.L."/>
            <person name="Handelsman J."/>
        </authorList>
    </citation>
    <scope>NUCLEOTIDE SEQUENCE [LARGE SCALE GENOMIC DNA]</scope>
    <source>
        <strain evidence="1 2">CI04</strain>
    </source>
</reference>
<dbReference type="EMBL" id="MLFK01000009">
    <property type="protein sequence ID" value="OIV40592.1"/>
    <property type="molecule type" value="Genomic_DNA"/>
</dbReference>
<sequence length="102" mass="11694">MTLVYFLTGSYKDQDNDFELTISIPEKSSGKSQFVLVLNDLSSPDTLSWQTEKPAFLLGLDALDEFLIENSITLYSKILTTEFRDQSVDKELEGFILNRLEY</sequence>
<accession>A0A1J7CGB5</accession>
<gene>
    <name evidence="1" type="ORF">BKM63_17140</name>
</gene>
<evidence type="ECO:0000313" key="1">
    <source>
        <dbReference type="EMBL" id="OIV40592.1"/>
    </source>
</evidence>